<dbReference type="InterPro" id="IPR004472">
    <property type="entry name" value="DTB_synth_BioD"/>
</dbReference>
<comment type="caution">
    <text evidence="9">Lacks conserved residue(s) required for the propagation of feature annotation.</text>
</comment>
<evidence type="ECO:0000256" key="5">
    <source>
        <dbReference type="ARBA" id="ARBA00022756"/>
    </source>
</evidence>
<dbReference type="RefSeq" id="WP_229292722.1">
    <property type="nucleotide sequence ID" value="NZ_CP086654.1"/>
</dbReference>
<keyword evidence="2 9" id="KW-0436">Ligase</keyword>
<comment type="function">
    <text evidence="9">Catalyzes a mechanistically unusual reaction, the ATP-dependent insertion of CO2 between the N7 and N8 nitrogen atoms of 7,8-diaminopelargonic acid (DAPA, also called 7,8-diammoniononanoate) to form a ureido ring.</text>
</comment>
<evidence type="ECO:0000256" key="9">
    <source>
        <dbReference type="HAMAP-Rule" id="MF_00336"/>
    </source>
</evidence>
<evidence type="ECO:0000256" key="2">
    <source>
        <dbReference type="ARBA" id="ARBA00022598"/>
    </source>
</evidence>
<accession>A0ABY3PD27</accession>
<protein>
    <recommendedName>
        <fullName evidence="9">ATP-dependent dethiobiotin synthetase BioD</fullName>
        <ecNumber evidence="9">6.3.3.3</ecNumber>
    </recommendedName>
    <alternativeName>
        <fullName evidence="9">DTB synthetase</fullName>
        <shortName evidence="9">DTBS</shortName>
    </alternativeName>
    <alternativeName>
        <fullName evidence="9">Dethiobiotin synthase</fullName>
    </alternativeName>
</protein>
<feature type="binding site" evidence="9">
    <location>
        <begin position="174"/>
        <end position="175"/>
    </location>
    <ligand>
        <name>ATP</name>
        <dbReference type="ChEBI" id="CHEBI:30616"/>
    </ligand>
</feature>
<evidence type="ECO:0000256" key="3">
    <source>
        <dbReference type="ARBA" id="ARBA00022723"/>
    </source>
</evidence>
<sequence>MRIFITSTNTDVGKTYVITRLWQRLNQMGVSAVIFKPFQTEELSEGVYPDLEAYRTLCHLDYKTTSLYTFKAPVSPHLAFKQEPHQRFDMDKVMAKLTSLEAQYDIVLIEGAGGVAVPIHVSEEHFFMTTDLINATADVILSVVPAKLGAISDTIVHQSFLKTQQCPSNIIVMNRYQDTSIERDNRTTLESYLQQPILTFPEHGEAEDFPGHILELFKEAMSHETSNTCR</sequence>
<dbReference type="PIRSF" id="PIRSF006755">
    <property type="entry name" value="DTB_synth"/>
    <property type="match status" value="1"/>
</dbReference>
<feature type="active site" evidence="9">
    <location>
        <position position="36"/>
    </location>
</feature>
<evidence type="ECO:0000256" key="8">
    <source>
        <dbReference type="ARBA" id="ARBA00047386"/>
    </source>
</evidence>
<evidence type="ECO:0000313" key="10">
    <source>
        <dbReference type="EMBL" id="UEX90225.1"/>
    </source>
</evidence>
<evidence type="ECO:0000256" key="6">
    <source>
        <dbReference type="ARBA" id="ARBA00022840"/>
    </source>
</evidence>
<dbReference type="CDD" id="cd03109">
    <property type="entry name" value="DTBS"/>
    <property type="match status" value="1"/>
</dbReference>
<dbReference type="InterPro" id="IPR027417">
    <property type="entry name" value="P-loop_NTPase"/>
</dbReference>
<keyword evidence="3 9" id="KW-0479">Metal-binding</keyword>
<gene>
    <name evidence="9 10" type="primary">bioD</name>
    <name evidence="10" type="ORF">LN051_00695</name>
</gene>
<keyword evidence="11" id="KW-1185">Reference proteome</keyword>
<evidence type="ECO:0000313" key="11">
    <source>
        <dbReference type="Proteomes" id="UP001197626"/>
    </source>
</evidence>
<feature type="binding site" evidence="9">
    <location>
        <position position="15"/>
    </location>
    <ligand>
        <name>Mg(2+)</name>
        <dbReference type="ChEBI" id="CHEBI:18420"/>
    </ligand>
</feature>
<dbReference type="Gene3D" id="3.40.50.300">
    <property type="entry name" value="P-loop containing nucleotide triphosphate hydrolases"/>
    <property type="match status" value="1"/>
</dbReference>
<proteinExistence type="inferred from homology"/>
<feature type="binding site" evidence="9">
    <location>
        <position position="202"/>
    </location>
    <ligand>
        <name>ATP</name>
        <dbReference type="ChEBI" id="CHEBI:30616"/>
    </ligand>
</feature>
<comment type="subunit">
    <text evidence="9">Homodimer.</text>
</comment>
<comment type="subcellular location">
    <subcellularLocation>
        <location evidence="9">Cytoplasm</location>
    </subcellularLocation>
</comment>
<comment type="pathway">
    <text evidence="9">Cofactor biosynthesis; biotin biosynthesis; biotin from 7,8-diaminononanoate: step 1/2.</text>
</comment>
<keyword evidence="5 9" id="KW-0093">Biotin biosynthesis</keyword>
<dbReference type="EC" id="6.3.3.3" evidence="9"/>
<dbReference type="PANTHER" id="PTHR43210">
    <property type="entry name" value="DETHIOBIOTIN SYNTHETASE"/>
    <property type="match status" value="1"/>
</dbReference>
<keyword evidence="6 9" id="KW-0067">ATP-binding</keyword>
<dbReference type="SUPFAM" id="SSF52540">
    <property type="entry name" value="P-loop containing nucleoside triphosphate hydrolases"/>
    <property type="match status" value="1"/>
</dbReference>
<feature type="binding site" evidence="9">
    <location>
        <position position="50"/>
    </location>
    <ligand>
        <name>Mg(2+)</name>
        <dbReference type="ChEBI" id="CHEBI:18420"/>
    </ligand>
</feature>
<reference evidence="10 11" key="1">
    <citation type="journal article" date="2022" name="Pathogens">
        <title>Staphylococcus ratti sp. nov. Isolated from a Lab Rat.</title>
        <authorList>
            <person name="Kovarovic V."/>
            <person name="Sedlacek I."/>
            <person name="Petras P."/>
            <person name="Kralova S."/>
            <person name="Maslanova I."/>
            <person name="Svec P."/>
            <person name="Neumann-Schaal M."/>
            <person name="Botka T."/>
            <person name="Gelbicova T."/>
            <person name="Stankova E."/>
            <person name="Doskar J."/>
            <person name="Pantucek R."/>
        </authorList>
    </citation>
    <scope>NUCLEOTIDE SEQUENCE [LARGE SCALE GENOMIC DNA]</scope>
    <source>
        <strain evidence="10 11">CCM 9025</strain>
    </source>
</reference>
<comment type="cofactor">
    <cofactor evidence="9">
        <name>Mg(2+)</name>
        <dbReference type="ChEBI" id="CHEBI:18420"/>
    </cofactor>
</comment>
<feature type="binding site" evidence="9">
    <location>
        <begin position="110"/>
        <end position="113"/>
    </location>
    <ligand>
        <name>ATP</name>
        <dbReference type="ChEBI" id="CHEBI:30616"/>
    </ligand>
</feature>
<comment type="catalytic activity">
    <reaction evidence="9">
        <text>(7R,8S)-7,8-diammoniononanoate + CO2 + ATP = (4R,5S)-dethiobiotin + ADP + phosphate + 3 H(+)</text>
        <dbReference type="Rhea" id="RHEA:15805"/>
        <dbReference type="ChEBI" id="CHEBI:15378"/>
        <dbReference type="ChEBI" id="CHEBI:16526"/>
        <dbReference type="ChEBI" id="CHEBI:30616"/>
        <dbReference type="ChEBI" id="CHEBI:43474"/>
        <dbReference type="ChEBI" id="CHEBI:149469"/>
        <dbReference type="ChEBI" id="CHEBI:149473"/>
        <dbReference type="ChEBI" id="CHEBI:456216"/>
        <dbReference type="EC" id="6.3.3.3"/>
    </reaction>
</comment>
<evidence type="ECO:0000256" key="7">
    <source>
        <dbReference type="ARBA" id="ARBA00022842"/>
    </source>
</evidence>
<keyword evidence="4 9" id="KW-0547">Nucleotide-binding</keyword>
<dbReference type="PANTHER" id="PTHR43210:SF2">
    <property type="entry name" value="ATP-DEPENDENT DETHIOBIOTIN SYNTHETASE BIOD 2"/>
    <property type="match status" value="1"/>
</dbReference>
<feature type="binding site" evidence="9">
    <location>
        <position position="50"/>
    </location>
    <ligand>
        <name>ATP</name>
        <dbReference type="ChEBI" id="CHEBI:30616"/>
    </ligand>
</feature>
<evidence type="ECO:0000256" key="4">
    <source>
        <dbReference type="ARBA" id="ARBA00022741"/>
    </source>
</evidence>
<organism evidence="10 11">
    <name type="scientific">Staphylococcus ratti</name>
    <dbReference type="NCBI Taxonomy" id="2892440"/>
    <lineage>
        <taxon>Bacteria</taxon>
        <taxon>Bacillati</taxon>
        <taxon>Bacillota</taxon>
        <taxon>Bacilli</taxon>
        <taxon>Bacillales</taxon>
        <taxon>Staphylococcaceae</taxon>
        <taxon>Staphylococcus</taxon>
    </lineage>
</organism>
<feature type="binding site" evidence="9">
    <location>
        <position position="110"/>
    </location>
    <ligand>
        <name>Mg(2+)</name>
        <dbReference type="ChEBI" id="CHEBI:18420"/>
    </ligand>
</feature>
<keyword evidence="1 9" id="KW-0963">Cytoplasm</keyword>
<evidence type="ECO:0000256" key="1">
    <source>
        <dbReference type="ARBA" id="ARBA00022490"/>
    </source>
</evidence>
<dbReference type="EMBL" id="CP086654">
    <property type="protein sequence ID" value="UEX90225.1"/>
    <property type="molecule type" value="Genomic_DNA"/>
</dbReference>
<feature type="binding site" evidence="9">
    <location>
        <begin position="11"/>
        <end position="16"/>
    </location>
    <ligand>
        <name>ATP</name>
        <dbReference type="ChEBI" id="CHEBI:30616"/>
    </ligand>
</feature>
<comment type="catalytic activity">
    <reaction evidence="8">
        <text>(7R,8S)-8-amino-7-(carboxyamino)nonanoate + ATP = (4R,5S)-dethiobiotin + ADP + phosphate + H(+)</text>
        <dbReference type="Rhea" id="RHEA:63684"/>
        <dbReference type="ChEBI" id="CHEBI:15378"/>
        <dbReference type="ChEBI" id="CHEBI:30616"/>
        <dbReference type="ChEBI" id="CHEBI:43474"/>
        <dbReference type="ChEBI" id="CHEBI:149470"/>
        <dbReference type="ChEBI" id="CHEBI:149473"/>
        <dbReference type="ChEBI" id="CHEBI:456216"/>
    </reaction>
</comment>
<keyword evidence="7 9" id="KW-0460">Magnesium</keyword>
<feature type="binding site" evidence="9">
    <location>
        <position position="40"/>
    </location>
    <ligand>
        <name>substrate</name>
    </ligand>
</feature>
<dbReference type="NCBIfam" id="TIGR00347">
    <property type="entry name" value="bioD"/>
    <property type="match status" value="1"/>
</dbReference>
<name>A0ABY3PD27_9STAP</name>
<comment type="similarity">
    <text evidence="9">Belongs to the dethiobiotin synthetase family.</text>
</comment>
<dbReference type="Proteomes" id="UP001197626">
    <property type="component" value="Chromosome"/>
</dbReference>
<dbReference type="HAMAP" id="MF_00336">
    <property type="entry name" value="BioD"/>
    <property type="match status" value="1"/>
</dbReference>
<dbReference type="GO" id="GO:0004141">
    <property type="term" value="F:dethiobiotin synthase activity"/>
    <property type="evidence" value="ECO:0007669"/>
    <property type="project" value="UniProtKB-EC"/>
</dbReference>
<dbReference type="Pfam" id="PF13500">
    <property type="entry name" value="AAA_26"/>
    <property type="match status" value="1"/>
</dbReference>